<organism evidence="1 2">
    <name type="scientific">Trichinella nelsoni</name>
    <dbReference type="NCBI Taxonomy" id="6336"/>
    <lineage>
        <taxon>Eukaryota</taxon>
        <taxon>Metazoa</taxon>
        <taxon>Ecdysozoa</taxon>
        <taxon>Nematoda</taxon>
        <taxon>Enoplea</taxon>
        <taxon>Dorylaimia</taxon>
        <taxon>Trichinellida</taxon>
        <taxon>Trichinellidae</taxon>
        <taxon>Trichinella</taxon>
    </lineage>
</organism>
<accession>A0A0V0SB50</accession>
<dbReference type="EMBL" id="JYDL01000021">
    <property type="protein sequence ID" value="KRX23908.1"/>
    <property type="molecule type" value="Genomic_DNA"/>
</dbReference>
<sequence>MQDSGYDSSMTLFCHRRCHITITDTTCNVNEMRLDQPQKGKSSDECETVNAFWYGRNSQVSVLGTCKSVKSTVGPVVTSVGFTYGTALAKFIISSFSELGVREANFKLSRNCCHSLILRLFPIRNLLFLSNKVVDQCQNNYNENRVS</sequence>
<evidence type="ECO:0000313" key="2">
    <source>
        <dbReference type="Proteomes" id="UP000054630"/>
    </source>
</evidence>
<protein>
    <submittedName>
        <fullName evidence="1">Uncharacterized protein</fullName>
    </submittedName>
</protein>
<evidence type="ECO:0000313" key="1">
    <source>
        <dbReference type="EMBL" id="KRX23908.1"/>
    </source>
</evidence>
<name>A0A0V0SB50_9BILA</name>
<dbReference type="AlphaFoldDB" id="A0A0V0SB50"/>
<reference evidence="1 2" key="1">
    <citation type="submission" date="2015-01" db="EMBL/GenBank/DDBJ databases">
        <title>Evolution of Trichinella species and genotypes.</title>
        <authorList>
            <person name="Korhonen P.K."/>
            <person name="Edoardo P."/>
            <person name="Giuseppe L.R."/>
            <person name="Gasser R.B."/>
        </authorList>
    </citation>
    <scope>NUCLEOTIDE SEQUENCE [LARGE SCALE GENOMIC DNA]</scope>
    <source>
        <strain evidence="1">ISS37</strain>
    </source>
</reference>
<gene>
    <name evidence="1" type="ORF">T07_14082</name>
</gene>
<keyword evidence="2" id="KW-1185">Reference proteome</keyword>
<dbReference type="Proteomes" id="UP000054630">
    <property type="component" value="Unassembled WGS sequence"/>
</dbReference>
<proteinExistence type="predicted"/>
<comment type="caution">
    <text evidence="1">The sequence shown here is derived from an EMBL/GenBank/DDBJ whole genome shotgun (WGS) entry which is preliminary data.</text>
</comment>